<protein>
    <submittedName>
        <fullName evidence="1">Uncharacterized protein</fullName>
    </submittedName>
</protein>
<proteinExistence type="predicted"/>
<reference evidence="1" key="1">
    <citation type="submission" date="2023-03" db="EMBL/GenBank/DDBJ databases">
        <authorList>
            <person name="Steffen K."/>
            <person name="Cardenas P."/>
        </authorList>
    </citation>
    <scope>NUCLEOTIDE SEQUENCE</scope>
</reference>
<name>A0AA35RIV7_GEOBA</name>
<keyword evidence="2" id="KW-1185">Reference proteome</keyword>
<organism evidence="1 2">
    <name type="scientific">Geodia barretti</name>
    <name type="common">Barrett's horny sponge</name>
    <dbReference type="NCBI Taxonomy" id="519541"/>
    <lineage>
        <taxon>Eukaryota</taxon>
        <taxon>Metazoa</taxon>
        <taxon>Porifera</taxon>
        <taxon>Demospongiae</taxon>
        <taxon>Heteroscleromorpha</taxon>
        <taxon>Tetractinellida</taxon>
        <taxon>Astrophorina</taxon>
        <taxon>Geodiidae</taxon>
        <taxon>Geodia</taxon>
    </lineage>
</organism>
<comment type="caution">
    <text evidence="1">The sequence shown here is derived from an EMBL/GenBank/DDBJ whole genome shotgun (WGS) entry which is preliminary data.</text>
</comment>
<accession>A0AA35RIV7</accession>
<dbReference type="AlphaFoldDB" id="A0AA35RIV7"/>
<dbReference type="EMBL" id="CASHTH010001080">
    <property type="protein sequence ID" value="CAI8011106.1"/>
    <property type="molecule type" value="Genomic_DNA"/>
</dbReference>
<gene>
    <name evidence="1" type="ORF">GBAR_LOCUS7230</name>
</gene>
<evidence type="ECO:0000313" key="1">
    <source>
        <dbReference type="EMBL" id="CAI8011106.1"/>
    </source>
</evidence>
<dbReference type="Proteomes" id="UP001174909">
    <property type="component" value="Unassembled WGS sequence"/>
</dbReference>
<sequence>MDEIVSVNGLVSSGFPAVL</sequence>
<evidence type="ECO:0000313" key="2">
    <source>
        <dbReference type="Proteomes" id="UP001174909"/>
    </source>
</evidence>